<dbReference type="EMBL" id="QVQZ01000034">
    <property type="protein sequence ID" value="RFU52429.1"/>
    <property type="molecule type" value="Genomic_DNA"/>
</dbReference>
<dbReference type="Pfam" id="PF18144">
    <property type="entry name" value="SMODS"/>
    <property type="match status" value="1"/>
</dbReference>
<dbReference type="GO" id="GO:0051607">
    <property type="term" value="P:defense response to virus"/>
    <property type="evidence" value="ECO:0007669"/>
    <property type="project" value="UniProtKB-KW"/>
</dbReference>
<evidence type="ECO:0000313" key="4">
    <source>
        <dbReference type="EMBL" id="RFU50816.1"/>
    </source>
</evidence>
<dbReference type="InterPro" id="IPR043519">
    <property type="entry name" value="NT_sf"/>
</dbReference>
<protein>
    <submittedName>
        <fullName evidence="5">Nucleotidyltransferase</fullName>
    </submittedName>
</protein>
<dbReference type="Proteomes" id="UP000246115">
    <property type="component" value="Chromosome"/>
</dbReference>
<dbReference type="RefSeq" id="WP_116878900.1">
    <property type="nucleotide sequence ID" value="NZ_CP031733.1"/>
</dbReference>
<reference evidence="6" key="3">
    <citation type="submission" date="2018-08" db="EMBL/GenBank/DDBJ databases">
        <title>Streptococcus chenjunshii sp. nov., isolated from stools sample of the Tibetan antelope in the Qinghai-Tibet plateau, China.</title>
        <authorList>
            <person name="Tian Z."/>
        </authorList>
    </citation>
    <scope>NUCLEOTIDE SEQUENCE [LARGE SCALE GENOMIC DNA]</scope>
    <source>
        <strain evidence="6">Z15</strain>
    </source>
</reference>
<reference evidence="5 7" key="2">
    <citation type="submission" date="2018-08" db="EMBL/GenBank/DDBJ databases">
        <title>Draft genome of Streptococcus sp. nov. Z1.</title>
        <authorList>
            <person name="Tian Z."/>
        </authorList>
    </citation>
    <scope>NUCLEOTIDE SEQUENCE [LARGE SCALE GENOMIC DNA]</scope>
    <source>
        <strain evidence="5">Z1</strain>
        <strain evidence="7">Z1(2018)</strain>
    </source>
</reference>
<feature type="domain" description="Adenylyl/Guanylyl and SMODS C-terminal sensor" evidence="2">
    <location>
        <begin position="351"/>
        <end position="475"/>
    </location>
</feature>
<reference evidence="3" key="4">
    <citation type="journal article" date="2019" name="Int. J. Syst. Evol. Microbiol.">
        <title>Streptococcus chenjunshii sp. nov. isolated from feces of Tibetan antelopes.</title>
        <authorList>
            <person name="Tian Z."/>
            <person name="Lu S."/>
            <person name="Jin D."/>
            <person name="Yang J."/>
            <person name="Pu J."/>
            <person name="Lai X.H."/>
            <person name="Bai X.N."/>
            <person name="Wu X.M."/>
            <person name="Li J."/>
            <person name="Wang S."/>
            <person name="Xu J."/>
        </authorList>
    </citation>
    <scope>NUCLEOTIDE SEQUENCE</scope>
    <source>
        <strain evidence="3">Z15</strain>
    </source>
</reference>
<keyword evidence="1" id="KW-0051">Antiviral defense</keyword>
<keyword evidence="5" id="KW-0808">Transferase</keyword>
<evidence type="ECO:0000259" key="2">
    <source>
        <dbReference type="Pfam" id="PF18134"/>
    </source>
</evidence>
<evidence type="ECO:0000256" key="1">
    <source>
        <dbReference type="ARBA" id="ARBA00023118"/>
    </source>
</evidence>
<reference evidence="4 8" key="1">
    <citation type="submission" date="2018-08" db="EMBL/GenBank/DDBJ databases">
        <title>Draft genome of Streptococcus sp .nov. Z2.</title>
        <authorList>
            <person name="Tian Z."/>
        </authorList>
    </citation>
    <scope>NUCLEOTIDE SEQUENCE [LARGE SCALE GENOMIC DNA]</scope>
    <source>
        <strain evidence="4 8">Z2</strain>
    </source>
</reference>
<dbReference type="GO" id="GO:0016779">
    <property type="term" value="F:nucleotidyltransferase activity"/>
    <property type="evidence" value="ECO:0007669"/>
    <property type="project" value="InterPro"/>
</dbReference>
<dbReference type="Proteomes" id="UP000262901">
    <property type="component" value="Unassembled WGS sequence"/>
</dbReference>
<dbReference type="AlphaFoldDB" id="A0A372KJI2"/>
<dbReference type="EMBL" id="QVQY01000016">
    <property type="protein sequence ID" value="RFU50816.1"/>
    <property type="molecule type" value="Genomic_DNA"/>
</dbReference>
<dbReference type="KEGG" id="schj:DDV21_010685"/>
<evidence type="ECO:0000313" key="5">
    <source>
        <dbReference type="EMBL" id="RFU52429.1"/>
    </source>
</evidence>
<dbReference type="InterPro" id="IPR040511">
    <property type="entry name" value="AGS_C"/>
</dbReference>
<evidence type="ECO:0000313" key="3">
    <source>
        <dbReference type="EMBL" id="AXQ79496.1"/>
    </source>
</evidence>
<dbReference type="Proteomes" id="UP000264056">
    <property type="component" value="Unassembled WGS sequence"/>
</dbReference>
<gene>
    <name evidence="3" type="ORF">DDV21_010685</name>
    <name evidence="4" type="ORF">DDV22_06850</name>
    <name evidence="5" type="ORF">DDV23_09675</name>
</gene>
<evidence type="ECO:0000313" key="8">
    <source>
        <dbReference type="Proteomes" id="UP000264056"/>
    </source>
</evidence>
<keyword evidence="8" id="KW-1185">Reference proteome</keyword>
<dbReference type="Pfam" id="PF18134">
    <property type="entry name" value="AGS_C"/>
    <property type="match status" value="1"/>
</dbReference>
<dbReference type="SUPFAM" id="SSF81301">
    <property type="entry name" value="Nucleotidyltransferase"/>
    <property type="match status" value="1"/>
</dbReference>
<organism evidence="5 7">
    <name type="scientific">Streptococcus chenjunshii</name>
    <dbReference type="NCBI Taxonomy" id="2173853"/>
    <lineage>
        <taxon>Bacteria</taxon>
        <taxon>Bacillati</taxon>
        <taxon>Bacillota</taxon>
        <taxon>Bacilli</taxon>
        <taxon>Lactobacillales</taxon>
        <taxon>Streptococcaceae</taxon>
        <taxon>Streptococcus</taxon>
    </lineage>
</organism>
<accession>A0A372KJI2</accession>
<dbReference type="CDD" id="cd05400">
    <property type="entry name" value="NT_2-5OAS_ClassI-CCAase"/>
    <property type="match status" value="1"/>
</dbReference>
<dbReference type="InterPro" id="IPR006116">
    <property type="entry name" value="NT_2-5OAS_ClassI-CCAase"/>
</dbReference>
<evidence type="ECO:0000313" key="7">
    <source>
        <dbReference type="Proteomes" id="UP000262901"/>
    </source>
</evidence>
<proteinExistence type="predicted"/>
<dbReference type="EMBL" id="CP031733">
    <property type="protein sequence ID" value="AXQ79496.1"/>
    <property type="molecule type" value="Genomic_DNA"/>
</dbReference>
<accession>A0A346NEQ1</accession>
<dbReference type="OrthoDB" id="7572058at2"/>
<name>A0A372KJI2_9STRE</name>
<sequence length="485" mass="56273">MKDIIINNEIQDLIQELDVPDSKYEQATKRYNSIANYIKNSELNSNRPDIYLQGSFKLGTAVRPLTDDGGYDIDIVCNFTALRRENQSQFSLKYDLGEVVKSYAKAQSMSNDPEESKRCWTLKYVDESNFHIDILPSVPLNEKDDGFIAITDKTHDAYFEIISNWETSNPKGYATWFRDISRFSIYQTEVAKRFHASIEKVPEYKVRTPLQRIVQLLKRHAEVCFEEDFEHKPSSIIITTLAAKQYQSASTSHSDFMDIINYIIEHLKDSIEFRDGKPCVYNPVNKAEVLSNKWDKDSSYFEAFEKWLEQLKLDFNVGNNNLSYLDKINCIRKSLFKKIGDQFPVVNVNSISHHQNSKWRELLIKDVSIKASYLHKGFRWKDIKSGTILNKHGSLKFEVQASGLQDYDIWWQVTNTGREAELANSLRGDFYGSELVEGRRVRKESTLYTGRHYVEAYLVKNGVCYGKSNPFEIIITDKFSIDFAR</sequence>
<evidence type="ECO:0000313" key="6">
    <source>
        <dbReference type="Proteomes" id="UP000246115"/>
    </source>
</evidence>